<name>A0AAE1P0T1_9EUCA</name>
<protein>
    <submittedName>
        <fullName evidence="3">Uncharacterized protein</fullName>
    </submittedName>
</protein>
<feature type="transmembrane region" description="Helical" evidence="2">
    <location>
        <begin position="60"/>
        <end position="83"/>
    </location>
</feature>
<feature type="region of interest" description="Disordered" evidence="1">
    <location>
        <begin position="29"/>
        <end position="51"/>
    </location>
</feature>
<keyword evidence="2" id="KW-1133">Transmembrane helix</keyword>
<evidence type="ECO:0000256" key="1">
    <source>
        <dbReference type="SAM" id="MobiDB-lite"/>
    </source>
</evidence>
<dbReference type="EMBL" id="JAWZYT010003194">
    <property type="protein sequence ID" value="KAK4299653.1"/>
    <property type="molecule type" value="Genomic_DNA"/>
</dbReference>
<evidence type="ECO:0000313" key="3">
    <source>
        <dbReference type="EMBL" id="KAK4299653.1"/>
    </source>
</evidence>
<feature type="compositionally biased region" description="Polar residues" evidence="1">
    <location>
        <begin position="29"/>
        <end position="38"/>
    </location>
</feature>
<proteinExistence type="predicted"/>
<reference evidence="3" key="1">
    <citation type="submission" date="2023-11" db="EMBL/GenBank/DDBJ databases">
        <title>Genome assemblies of two species of porcelain crab, Petrolisthes cinctipes and Petrolisthes manimaculis (Anomura: Porcellanidae).</title>
        <authorList>
            <person name="Angst P."/>
        </authorList>
    </citation>
    <scope>NUCLEOTIDE SEQUENCE</scope>
    <source>
        <strain evidence="3">PB745_02</strain>
        <tissue evidence="3">Gill</tissue>
    </source>
</reference>
<dbReference type="Proteomes" id="UP001292094">
    <property type="component" value="Unassembled WGS sequence"/>
</dbReference>
<keyword evidence="4" id="KW-1185">Reference proteome</keyword>
<organism evidence="3 4">
    <name type="scientific">Petrolisthes manimaculis</name>
    <dbReference type="NCBI Taxonomy" id="1843537"/>
    <lineage>
        <taxon>Eukaryota</taxon>
        <taxon>Metazoa</taxon>
        <taxon>Ecdysozoa</taxon>
        <taxon>Arthropoda</taxon>
        <taxon>Crustacea</taxon>
        <taxon>Multicrustacea</taxon>
        <taxon>Malacostraca</taxon>
        <taxon>Eumalacostraca</taxon>
        <taxon>Eucarida</taxon>
        <taxon>Decapoda</taxon>
        <taxon>Pleocyemata</taxon>
        <taxon>Anomura</taxon>
        <taxon>Galatheoidea</taxon>
        <taxon>Porcellanidae</taxon>
        <taxon>Petrolisthes</taxon>
    </lineage>
</organism>
<sequence>MYVRDLQPGNTYTVDLVFISHPNQTTLVSSTRPTTFSTLPEEDPSARDTEGGGEDYYCPAMVAVAIIAAIACAAFLGILVILLRKKQKSEKSKH</sequence>
<accession>A0AAE1P0T1</accession>
<gene>
    <name evidence="3" type="ORF">Pmani_028076</name>
</gene>
<evidence type="ECO:0000313" key="4">
    <source>
        <dbReference type="Proteomes" id="UP001292094"/>
    </source>
</evidence>
<dbReference type="AlphaFoldDB" id="A0AAE1P0T1"/>
<keyword evidence="2" id="KW-0472">Membrane</keyword>
<comment type="caution">
    <text evidence="3">The sequence shown here is derived from an EMBL/GenBank/DDBJ whole genome shotgun (WGS) entry which is preliminary data.</text>
</comment>
<keyword evidence="2" id="KW-0812">Transmembrane</keyword>
<evidence type="ECO:0000256" key="2">
    <source>
        <dbReference type="SAM" id="Phobius"/>
    </source>
</evidence>